<keyword evidence="1" id="KW-1133">Transmembrane helix</keyword>
<dbReference type="InterPro" id="IPR010994">
    <property type="entry name" value="RuvA_2-like"/>
</dbReference>
<dbReference type="PANTHER" id="PTHR21180:SF32">
    <property type="entry name" value="ENDONUCLEASE_EXONUCLEASE_PHOSPHATASE FAMILY DOMAIN-CONTAINING PROTEIN 1"/>
    <property type="match status" value="1"/>
</dbReference>
<feature type="transmembrane region" description="Helical" evidence="1">
    <location>
        <begin position="20"/>
        <end position="40"/>
    </location>
</feature>
<dbReference type="InterPro" id="IPR051675">
    <property type="entry name" value="Endo/Exo/Phosphatase_dom_1"/>
</dbReference>
<dbReference type="OrthoDB" id="981124at2"/>
<dbReference type="EMBL" id="WRXO01000008">
    <property type="protein sequence ID" value="MVT43618.1"/>
    <property type="molecule type" value="Genomic_DNA"/>
</dbReference>
<evidence type="ECO:0000256" key="1">
    <source>
        <dbReference type="SAM" id="Phobius"/>
    </source>
</evidence>
<evidence type="ECO:0000313" key="3">
    <source>
        <dbReference type="Proteomes" id="UP000468388"/>
    </source>
</evidence>
<reference evidence="2 3" key="1">
    <citation type="submission" date="2019-12" db="EMBL/GenBank/DDBJ databases">
        <title>The draft genomic sequence of strain Chitinophaga oryziterrae JCM 16595.</title>
        <authorList>
            <person name="Zhang X."/>
        </authorList>
    </citation>
    <scope>NUCLEOTIDE SEQUENCE [LARGE SCALE GENOMIC DNA]</scope>
    <source>
        <strain evidence="2 3">JCM 16595</strain>
    </source>
</reference>
<protein>
    <recommendedName>
        <fullName evidence="4">Helix-hairpin-helix domain-containing protein</fullName>
    </recommendedName>
</protein>
<dbReference type="PANTHER" id="PTHR21180">
    <property type="entry name" value="ENDONUCLEASE/EXONUCLEASE/PHOSPHATASE FAMILY DOMAIN-CONTAINING PROTEIN 1"/>
    <property type="match status" value="1"/>
</dbReference>
<dbReference type="GO" id="GO:0015627">
    <property type="term" value="C:type II protein secretion system complex"/>
    <property type="evidence" value="ECO:0007669"/>
    <property type="project" value="TreeGrafter"/>
</dbReference>
<keyword evidence="3" id="KW-1185">Reference proteome</keyword>
<evidence type="ECO:0008006" key="4">
    <source>
        <dbReference type="Google" id="ProtNLM"/>
    </source>
</evidence>
<proteinExistence type="predicted"/>
<keyword evidence="1" id="KW-0472">Membrane</keyword>
<evidence type="ECO:0000313" key="2">
    <source>
        <dbReference type="EMBL" id="MVT43618.1"/>
    </source>
</evidence>
<dbReference type="Gene3D" id="1.10.150.280">
    <property type="entry name" value="AF1531-like domain"/>
    <property type="match status" value="2"/>
</dbReference>
<sequence length="229" mass="26624">MKQTLWKEYFNFSKQERTGIIVLLVLISICVSTPAAWEYFHPPVTEGEIITDKGWIKPAETPRKQFKQKDKQQRIHGVTAWKRTDWKRDTIYTRKKLIISINSADSIAWTSLPGIGPALASRIIRFRNKLGGFYSISQIRETYGLPDSTFVKIQSYLKLDTVSLKNLDINQLDEKSLAQHPYIHYKLARLIVLYRNNNGPFRHTSALLDIPLVDDSIYRKLEPYIKTIK</sequence>
<dbReference type="SUPFAM" id="SSF47781">
    <property type="entry name" value="RuvA domain 2-like"/>
    <property type="match status" value="2"/>
</dbReference>
<dbReference type="RefSeq" id="WP_157302395.1">
    <property type="nucleotide sequence ID" value="NZ_BAAAZB010000021.1"/>
</dbReference>
<accession>A0A6N8JH46</accession>
<dbReference type="GO" id="GO:0015628">
    <property type="term" value="P:protein secretion by the type II secretion system"/>
    <property type="evidence" value="ECO:0007669"/>
    <property type="project" value="TreeGrafter"/>
</dbReference>
<gene>
    <name evidence="2" type="ORF">GO495_23685</name>
</gene>
<dbReference type="Proteomes" id="UP000468388">
    <property type="component" value="Unassembled WGS sequence"/>
</dbReference>
<organism evidence="2 3">
    <name type="scientific">Chitinophaga oryziterrae</name>
    <dbReference type="NCBI Taxonomy" id="1031224"/>
    <lineage>
        <taxon>Bacteria</taxon>
        <taxon>Pseudomonadati</taxon>
        <taxon>Bacteroidota</taxon>
        <taxon>Chitinophagia</taxon>
        <taxon>Chitinophagales</taxon>
        <taxon>Chitinophagaceae</taxon>
        <taxon>Chitinophaga</taxon>
    </lineage>
</organism>
<dbReference type="Pfam" id="PF12836">
    <property type="entry name" value="HHH_3"/>
    <property type="match status" value="2"/>
</dbReference>
<dbReference type="AlphaFoldDB" id="A0A6N8JH46"/>
<name>A0A6N8JH46_9BACT</name>
<comment type="caution">
    <text evidence="2">The sequence shown here is derived from an EMBL/GenBank/DDBJ whole genome shotgun (WGS) entry which is preliminary data.</text>
</comment>
<keyword evidence="1" id="KW-0812">Transmembrane</keyword>